<dbReference type="PROSITE" id="PS00198">
    <property type="entry name" value="4FE4S_FER_1"/>
    <property type="match status" value="2"/>
</dbReference>
<dbReference type="OrthoDB" id="9794954at2"/>
<keyword evidence="3" id="KW-0411">Iron-sulfur</keyword>
<proteinExistence type="predicted"/>
<dbReference type="PANTHER" id="PTHR43255:SF2">
    <property type="entry name" value="HETERODISULFIDE REDUCTASE RELATED PROTEIN"/>
    <property type="match status" value="1"/>
</dbReference>
<dbReference type="InterPro" id="IPR009051">
    <property type="entry name" value="Helical_ferredxn"/>
</dbReference>
<protein>
    <submittedName>
        <fullName evidence="5">Heterodisulfide reductase subunit C</fullName>
    </submittedName>
</protein>
<dbReference type="InterPro" id="IPR051460">
    <property type="entry name" value="HdrC_iron-sulfur_subunit"/>
</dbReference>
<evidence type="ECO:0000313" key="5">
    <source>
        <dbReference type="EMBL" id="SNZ13368.1"/>
    </source>
</evidence>
<keyword evidence="2" id="KW-0408">Iron</keyword>
<dbReference type="AlphaFoldDB" id="A0A285NVV5"/>
<keyword evidence="1" id="KW-0479">Metal-binding</keyword>
<name>A0A285NVV5_9AQUI</name>
<reference evidence="6" key="1">
    <citation type="submission" date="2017-09" db="EMBL/GenBank/DDBJ databases">
        <authorList>
            <person name="Varghese N."/>
            <person name="Submissions S."/>
        </authorList>
    </citation>
    <scope>NUCLEOTIDE SEQUENCE [LARGE SCALE GENOMIC DNA]</scope>
    <source>
        <strain evidence="6">DSM 2913</strain>
    </source>
</reference>
<dbReference type="Proteomes" id="UP000218627">
    <property type="component" value="Unassembled WGS sequence"/>
</dbReference>
<evidence type="ECO:0000256" key="1">
    <source>
        <dbReference type="ARBA" id="ARBA00022723"/>
    </source>
</evidence>
<dbReference type="InterPro" id="IPR017900">
    <property type="entry name" value="4Fe4S_Fe_S_CS"/>
</dbReference>
<dbReference type="InterPro" id="IPR017896">
    <property type="entry name" value="4Fe4S_Fe-S-bd"/>
</dbReference>
<feature type="domain" description="4Fe-4S ferredoxin-type" evidence="4">
    <location>
        <begin position="100"/>
        <end position="130"/>
    </location>
</feature>
<sequence>MAIHERSLVEPERILRKERLVVEGVDVSGDWNLIILPRVINDYDLDFAQEIVNSPDGKTINQCYQCSYCTASCPVHNYWDERYNPRHFIYLARLGLIDELQKRADVMWRCVSCHKCTHRCPKGVLVEEVLKVILRTMAKKGLIEEYPSKKFDKFFTEQVLEYGRIEDGELLFGWIEKQGYKVVKDPILKKPIPFIGETPEWLKQLTIKPIKSMNIDFLILNAKHMLFHPRTKNWNKFKQVLRKVMEEEGALAH</sequence>
<dbReference type="Gene3D" id="1.10.1060.10">
    <property type="entry name" value="Alpha-helical ferredoxin"/>
    <property type="match status" value="1"/>
</dbReference>
<accession>A0A285NVV5</accession>
<organism evidence="5 6">
    <name type="scientific">Hydrogenobacter hydrogenophilus</name>
    <dbReference type="NCBI Taxonomy" id="35835"/>
    <lineage>
        <taxon>Bacteria</taxon>
        <taxon>Pseudomonadati</taxon>
        <taxon>Aquificota</taxon>
        <taxon>Aquificia</taxon>
        <taxon>Aquificales</taxon>
        <taxon>Aquificaceae</taxon>
        <taxon>Hydrogenobacter</taxon>
    </lineage>
</organism>
<dbReference type="SUPFAM" id="SSF46548">
    <property type="entry name" value="alpha-helical ferredoxin"/>
    <property type="match status" value="1"/>
</dbReference>
<dbReference type="RefSeq" id="WP_096601189.1">
    <property type="nucleotide sequence ID" value="NZ_OBEN01000002.1"/>
</dbReference>
<dbReference type="GO" id="GO:0051536">
    <property type="term" value="F:iron-sulfur cluster binding"/>
    <property type="evidence" value="ECO:0007669"/>
    <property type="project" value="UniProtKB-KW"/>
</dbReference>
<dbReference type="GO" id="GO:0046872">
    <property type="term" value="F:metal ion binding"/>
    <property type="evidence" value="ECO:0007669"/>
    <property type="project" value="UniProtKB-KW"/>
</dbReference>
<evidence type="ECO:0000313" key="6">
    <source>
        <dbReference type="Proteomes" id="UP000218627"/>
    </source>
</evidence>
<keyword evidence="6" id="KW-1185">Reference proteome</keyword>
<dbReference type="GO" id="GO:0005886">
    <property type="term" value="C:plasma membrane"/>
    <property type="evidence" value="ECO:0007669"/>
    <property type="project" value="TreeGrafter"/>
</dbReference>
<evidence type="ECO:0000256" key="3">
    <source>
        <dbReference type="ARBA" id="ARBA00023014"/>
    </source>
</evidence>
<evidence type="ECO:0000256" key="2">
    <source>
        <dbReference type="ARBA" id="ARBA00023004"/>
    </source>
</evidence>
<dbReference type="Pfam" id="PF13183">
    <property type="entry name" value="Fer4_8"/>
    <property type="match status" value="1"/>
</dbReference>
<dbReference type="PANTHER" id="PTHR43255">
    <property type="entry name" value="IRON-SULFUR-BINDING OXIDOREDUCTASE FADF-RELATED-RELATED"/>
    <property type="match status" value="1"/>
</dbReference>
<dbReference type="PROSITE" id="PS51379">
    <property type="entry name" value="4FE4S_FER_2"/>
    <property type="match status" value="1"/>
</dbReference>
<evidence type="ECO:0000259" key="4">
    <source>
        <dbReference type="PROSITE" id="PS51379"/>
    </source>
</evidence>
<gene>
    <name evidence="5" type="ORF">SAMN06265353_0722</name>
</gene>
<dbReference type="EMBL" id="OBEN01000002">
    <property type="protein sequence ID" value="SNZ13368.1"/>
    <property type="molecule type" value="Genomic_DNA"/>
</dbReference>